<dbReference type="GO" id="GO:0034080">
    <property type="term" value="P:CENP-A containing chromatin assembly"/>
    <property type="evidence" value="ECO:0007669"/>
    <property type="project" value="InterPro"/>
</dbReference>
<protein>
    <submittedName>
        <fullName evidence="1">Central kinetochore subunit CHL4</fullName>
    </submittedName>
</protein>
<dbReference type="InterPro" id="IPR007902">
    <property type="entry name" value="Chl4/mis15/CENP-N"/>
</dbReference>
<organism evidence="1 2">
    <name type="scientific">Pichia kudriavzevii</name>
    <name type="common">Yeast</name>
    <name type="synonym">Issatchenkia orientalis</name>
    <dbReference type="NCBI Taxonomy" id="4909"/>
    <lineage>
        <taxon>Eukaryota</taxon>
        <taxon>Fungi</taxon>
        <taxon>Dikarya</taxon>
        <taxon>Ascomycota</taxon>
        <taxon>Saccharomycotina</taxon>
        <taxon>Pichiomycetes</taxon>
        <taxon>Pichiales</taxon>
        <taxon>Pichiaceae</taxon>
        <taxon>Pichia</taxon>
    </lineage>
</organism>
<reference evidence="2" key="1">
    <citation type="journal article" date="2017" name="Genome Announc.">
        <title>Genome sequences of Cyberlindnera fabianii 65, Pichia kudriavzevii 129, and Saccharomyces cerevisiae 131 isolated from fermented masau fruits in Zimbabwe.</title>
        <authorList>
            <person name="van Rijswijck I.M.H."/>
            <person name="Derks M.F.L."/>
            <person name="Abee T."/>
            <person name="de Ridder D."/>
            <person name="Smid E.J."/>
        </authorList>
    </citation>
    <scope>NUCLEOTIDE SEQUENCE [LARGE SCALE GENOMIC DNA]</scope>
    <source>
        <strain evidence="2">129</strain>
    </source>
</reference>
<comment type="caution">
    <text evidence="1">The sequence shown here is derived from an EMBL/GenBank/DDBJ whole genome shotgun (WGS) entry which is preliminary data.</text>
</comment>
<proteinExistence type="predicted"/>
<accession>A0A1V2LVQ8</accession>
<dbReference type="Proteomes" id="UP000189274">
    <property type="component" value="Unassembled WGS sequence"/>
</dbReference>
<dbReference type="Pfam" id="PF05238">
    <property type="entry name" value="CENP-N"/>
    <property type="match status" value="2"/>
</dbReference>
<dbReference type="EMBL" id="MQVM01000001">
    <property type="protein sequence ID" value="ONH77826.1"/>
    <property type="molecule type" value="Genomic_DNA"/>
</dbReference>
<name>A0A1V2LVQ8_PICKU</name>
<dbReference type="Gene3D" id="3.10.20.720">
    <property type="match status" value="1"/>
</dbReference>
<dbReference type="VEuPathDB" id="FungiDB:C5L36_0E02290"/>
<gene>
    <name evidence="1" type="ORF">BOH78_0156</name>
</gene>
<evidence type="ECO:0000313" key="1">
    <source>
        <dbReference type="EMBL" id="ONH77826.1"/>
    </source>
</evidence>
<sequence>MALKRRKLNNSGILSNSYIPPLRATQIDRELQKLPPDSLYNLTHLWLSIPSTQPVPNAYLRRKGYTKSSLADTFLTKLKSLKNFKNKTQLKKKLINTILVEFYPNGLNTLQLAQIDVQLLVDRPTSSSWISSTVKIVNGSSDIPSNEEDISNDERNDKISKLTNYTFSLDSQLFLDKFIANLANLYLTHVYISRHPYFPLIMAKTNKLDTNTSIITSRKIRIFRDADIPKPIKNLNTMFLLRGISRFGSSLGAWAPYAEGIVDMDIFENELKHLIVQPEEMIELDGHSDDDLQGRPKAEDRKQRKIISALKFKGTLKRIKPKKLYKCNGNHGDSDDYNDASIDLEEYEQNNENFFESEQKRLQNRYASAVPINESKFEIKAQLEKKKTQGNEKDVFSFTMELTGSDVYGGLHELADQGVIDPCKIPDWLTGEVPMGGTVVNGKLRTKR</sequence>
<dbReference type="AlphaFoldDB" id="A0A1V2LVQ8"/>
<dbReference type="GO" id="GO:0007059">
    <property type="term" value="P:chromosome segregation"/>
    <property type="evidence" value="ECO:0007669"/>
    <property type="project" value="InterPro"/>
</dbReference>
<evidence type="ECO:0000313" key="2">
    <source>
        <dbReference type="Proteomes" id="UP000189274"/>
    </source>
</evidence>